<dbReference type="InterPro" id="IPR014721">
    <property type="entry name" value="Ribsml_uS5_D2-typ_fold_subgr"/>
</dbReference>
<dbReference type="PANTHER" id="PTHR43527">
    <property type="entry name" value="4-DIPHOSPHOCYTIDYL-2-C-METHYL-D-ERYTHRITOL KINASE, CHLOROPLASTIC"/>
    <property type="match status" value="1"/>
</dbReference>
<dbReference type="Gene3D" id="3.30.230.10">
    <property type="match status" value="1"/>
</dbReference>
<evidence type="ECO:0000313" key="7">
    <source>
        <dbReference type="Proteomes" id="UP000468766"/>
    </source>
</evidence>
<dbReference type="InterPro" id="IPR020568">
    <property type="entry name" value="Ribosomal_Su5_D2-typ_SF"/>
</dbReference>
<dbReference type="EMBL" id="WBXO01000001">
    <property type="protein sequence ID" value="KAB2954193.1"/>
    <property type="molecule type" value="Genomic_DNA"/>
</dbReference>
<evidence type="ECO:0000256" key="4">
    <source>
        <dbReference type="ARBA" id="ARBA00022840"/>
    </source>
</evidence>
<dbReference type="SUPFAM" id="SSF54211">
    <property type="entry name" value="Ribosomal protein S5 domain 2-like"/>
    <property type="match status" value="1"/>
</dbReference>
<name>A0A6I0F3V1_9FIRM</name>
<gene>
    <name evidence="6" type="ORF">F9B85_00370</name>
</gene>
<dbReference type="InterPro" id="IPR006204">
    <property type="entry name" value="GHMP_kinase_N_dom"/>
</dbReference>
<keyword evidence="1" id="KW-0808">Transferase</keyword>
<keyword evidence="2" id="KW-0547">Nucleotide-binding</keyword>
<keyword evidence="3 6" id="KW-0418">Kinase</keyword>
<dbReference type="PANTHER" id="PTHR43527:SF1">
    <property type="entry name" value="L-THREONINE KINASE"/>
    <property type="match status" value="1"/>
</dbReference>
<feature type="domain" description="GHMP kinase N-terminal" evidence="5">
    <location>
        <begin position="68"/>
        <end position="135"/>
    </location>
</feature>
<reference evidence="6 7" key="1">
    <citation type="submission" date="2019-10" db="EMBL/GenBank/DDBJ databases">
        <title>Whole-genome sequence of the extremophile Heliorestis acidaminivorans DSM 24790.</title>
        <authorList>
            <person name="Kyndt J.A."/>
            <person name="Meyer T.E."/>
        </authorList>
    </citation>
    <scope>NUCLEOTIDE SEQUENCE [LARGE SCALE GENOMIC DNA]</scope>
    <source>
        <strain evidence="6 7">DSM 24790</strain>
    </source>
</reference>
<evidence type="ECO:0000313" key="6">
    <source>
        <dbReference type="EMBL" id="KAB2954193.1"/>
    </source>
</evidence>
<evidence type="ECO:0000256" key="3">
    <source>
        <dbReference type="ARBA" id="ARBA00022777"/>
    </source>
</evidence>
<dbReference type="GO" id="GO:0016301">
    <property type="term" value="F:kinase activity"/>
    <property type="evidence" value="ECO:0007669"/>
    <property type="project" value="UniProtKB-KW"/>
</dbReference>
<evidence type="ECO:0000256" key="1">
    <source>
        <dbReference type="ARBA" id="ARBA00022679"/>
    </source>
</evidence>
<dbReference type="Pfam" id="PF00288">
    <property type="entry name" value="GHMP_kinases_N"/>
    <property type="match status" value="1"/>
</dbReference>
<evidence type="ECO:0000259" key="5">
    <source>
        <dbReference type="Pfam" id="PF00288"/>
    </source>
</evidence>
<evidence type="ECO:0000256" key="2">
    <source>
        <dbReference type="ARBA" id="ARBA00022741"/>
    </source>
</evidence>
<dbReference type="InterPro" id="IPR012363">
    <property type="entry name" value="PduX"/>
</dbReference>
<sequence length="306" mass="33260">MLTMALLGGALMKGWAQVPGTCGELAQGILGKQALHITCPIDCWVSAEVSLEPGQGNIDGLQDRSKTRRALEKLLDQWQLRNHYDVQINLHNPLPKGKGMASSTADLCATLYALAQACQRTLTTQELSNLILAIEPSDGLFLPGISIFDHRSGSKAETITSKIPAIDLLIYDMGGEVDTVIFNSQEELIELNIAKVGQVQQAFDLLVSGLQSGERKKIGQGATISALANQNILPKVNLEIIAEETTALGALGVAIAHSGTTLGILVEREQREKQEKLWQWMNEQSQAYTYLGHYRLVGGGPRYQQS</sequence>
<protein>
    <submittedName>
        <fullName evidence="6">GHMP kinase</fullName>
    </submittedName>
</protein>
<comment type="caution">
    <text evidence="6">The sequence shown here is derived from an EMBL/GenBank/DDBJ whole genome shotgun (WGS) entry which is preliminary data.</text>
</comment>
<keyword evidence="4" id="KW-0067">ATP-binding</keyword>
<dbReference type="GO" id="GO:0005524">
    <property type="term" value="F:ATP binding"/>
    <property type="evidence" value="ECO:0007669"/>
    <property type="project" value="UniProtKB-KW"/>
</dbReference>
<organism evidence="6 7">
    <name type="scientific">Heliorestis acidaminivorans</name>
    <dbReference type="NCBI Taxonomy" id="553427"/>
    <lineage>
        <taxon>Bacteria</taxon>
        <taxon>Bacillati</taxon>
        <taxon>Bacillota</taxon>
        <taxon>Clostridia</taxon>
        <taxon>Eubacteriales</taxon>
        <taxon>Heliobacteriaceae</taxon>
        <taxon>Heliorestis</taxon>
    </lineage>
</organism>
<dbReference type="AlphaFoldDB" id="A0A6I0F3V1"/>
<dbReference type="Proteomes" id="UP000468766">
    <property type="component" value="Unassembled WGS sequence"/>
</dbReference>
<proteinExistence type="predicted"/>
<dbReference type="PIRSF" id="PIRSF033887">
    <property type="entry name" value="PduX"/>
    <property type="match status" value="1"/>
</dbReference>
<accession>A0A6I0F3V1</accession>
<keyword evidence="7" id="KW-1185">Reference proteome</keyword>
<dbReference type="OrthoDB" id="4548147at2"/>